<dbReference type="PANTHER" id="PTHR46642">
    <property type="entry name" value="DUAL SPECIFICITY PHOSPHATASE, SUBGROUP, CATALYTIC DOMAIN"/>
    <property type="match status" value="1"/>
</dbReference>
<dbReference type="Pfam" id="PF00782">
    <property type="entry name" value="DSPc"/>
    <property type="match status" value="1"/>
</dbReference>
<evidence type="ECO:0000259" key="2">
    <source>
        <dbReference type="PROSITE" id="PS50056"/>
    </source>
</evidence>
<dbReference type="PROSITE" id="PS50056">
    <property type="entry name" value="TYR_PHOSPHATASE_2"/>
    <property type="match status" value="1"/>
</dbReference>
<dbReference type="GO" id="GO:0005983">
    <property type="term" value="P:starch catabolic process"/>
    <property type="evidence" value="ECO:0007669"/>
    <property type="project" value="TreeGrafter"/>
</dbReference>
<dbReference type="InterPro" id="IPR052832">
    <property type="entry name" value="Starch-Glucan_Phosphatase"/>
</dbReference>
<evidence type="ECO:0008006" key="5">
    <source>
        <dbReference type="Google" id="ProtNLM"/>
    </source>
</evidence>
<dbReference type="GO" id="GO:2001070">
    <property type="term" value="F:starch binding"/>
    <property type="evidence" value="ECO:0007669"/>
    <property type="project" value="TreeGrafter"/>
</dbReference>
<accession>A0A8J8T3G6</accession>
<feature type="domain" description="Tyrosine-protein phosphatase" evidence="1">
    <location>
        <begin position="14"/>
        <end position="168"/>
    </location>
</feature>
<dbReference type="PROSITE" id="PS50054">
    <property type="entry name" value="TYR_PHOSPHATASE_DUAL"/>
    <property type="match status" value="1"/>
</dbReference>
<name>A0A8J8T3G6_HALGN</name>
<evidence type="ECO:0000313" key="4">
    <source>
        <dbReference type="Proteomes" id="UP000785679"/>
    </source>
</evidence>
<dbReference type="InterPro" id="IPR020422">
    <property type="entry name" value="TYR_PHOSPHATASE_DUAL_dom"/>
</dbReference>
<proteinExistence type="predicted"/>
<dbReference type="AlphaFoldDB" id="A0A8J8T3G6"/>
<dbReference type="InterPro" id="IPR029021">
    <property type="entry name" value="Prot-tyrosine_phosphatase-like"/>
</dbReference>
<feature type="domain" description="Tyrosine specific protein phosphatases" evidence="2">
    <location>
        <begin position="91"/>
        <end position="149"/>
    </location>
</feature>
<evidence type="ECO:0000259" key="1">
    <source>
        <dbReference type="PROSITE" id="PS50054"/>
    </source>
</evidence>
<dbReference type="PANTHER" id="PTHR46642:SF3">
    <property type="entry name" value="PHOSPHOGLUCAN PHOSPHATASE DSP4, CHLOROPLASTIC"/>
    <property type="match status" value="1"/>
</dbReference>
<gene>
    <name evidence="3" type="ORF">FGO68_gene1</name>
</gene>
<comment type="caution">
    <text evidence="3">The sequence shown here is derived from an EMBL/GenBank/DDBJ whole genome shotgun (WGS) entry which is preliminary data.</text>
</comment>
<keyword evidence="4" id="KW-1185">Reference proteome</keyword>
<evidence type="ECO:0000313" key="3">
    <source>
        <dbReference type="EMBL" id="TNV80136.1"/>
    </source>
</evidence>
<dbReference type="EMBL" id="RRYP01007938">
    <property type="protein sequence ID" value="TNV80136.1"/>
    <property type="molecule type" value="Genomic_DNA"/>
</dbReference>
<organism evidence="3 4">
    <name type="scientific">Halteria grandinella</name>
    <dbReference type="NCBI Taxonomy" id="5974"/>
    <lineage>
        <taxon>Eukaryota</taxon>
        <taxon>Sar</taxon>
        <taxon>Alveolata</taxon>
        <taxon>Ciliophora</taxon>
        <taxon>Intramacronucleata</taxon>
        <taxon>Spirotrichea</taxon>
        <taxon>Stichotrichia</taxon>
        <taxon>Sporadotrichida</taxon>
        <taxon>Halteriidae</taxon>
        <taxon>Halteria</taxon>
    </lineage>
</organism>
<dbReference type="SUPFAM" id="SSF52799">
    <property type="entry name" value="(Phosphotyrosine protein) phosphatases II"/>
    <property type="match status" value="1"/>
</dbReference>
<dbReference type="InterPro" id="IPR000340">
    <property type="entry name" value="Dual-sp_phosphatase_cat-dom"/>
</dbReference>
<sequence length="168" mass="19021">MIDKADANFVGGLFFSKIGDTGIYIGPYPQTQDDAKALYSAGITGVLNVQTEKDHNSRSIDWSKMQTYYRQLQIEPVWSQIDDQNGGELELKLHDAANKLYEMITKKQLKVYVYCTTGMNRAPTVVLAYLSLFYGMDPLIAEQYVKSHRSVSEPNLAAVVRVVQQFRK</sequence>
<dbReference type="GO" id="GO:0009507">
    <property type="term" value="C:chloroplast"/>
    <property type="evidence" value="ECO:0007669"/>
    <property type="project" value="TreeGrafter"/>
</dbReference>
<dbReference type="Proteomes" id="UP000785679">
    <property type="component" value="Unassembled WGS sequence"/>
</dbReference>
<reference evidence="3" key="1">
    <citation type="submission" date="2019-06" db="EMBL/GenBank/DDBJ databases">
        <authorList>
            <person name="Zheng W."/>
        </authorList>
    </citation>
    <scope>NUCLEOTIDE SEQUENCE</scope>
    <source>
        <strain evidence="3">QDHG01</strain>
    </source>
</reference>
<dbReference type="GO" id="GO:0019203">
    <property type="term" value="F:carbohydrate phosphatase activity"/>
    <property type="evidence" value="ECO:0007669"/>
    <property type="project" value="TreeGrafter"/>
</dbReference>
<dbReference type="Gene3D" id="3.90.190.10">
    <property type="entry name" value="Protein tyrosine phosphatase superfamily"/>
    <property type="match status" value="1"/>
</dbReference>
<protein>
    <recommendedName>
        <fullName evidence="5">Tyrosine specific protein phosphatases domain-containing protein</fullName>
    </recommendedName>
</protein>
<dbReference type="InterPro" id="IPR000387">
    <property type="entry name" value="Tyr_Pase_dom"/>
</dbReference>
<dbReference type="OrthoDB" id="283460at2759"/>